<dbReference type="GO" id="GO:0032259">
    <property type="term" value="P:methylation"/>
    <property type="evidence" value="ECO:0007669"/>
    <property type="project" value="UniProtKB-KW"/>
</dbReference>
<keyword evidence="1 3" id="KW-0489">Methyltransferase</keyword>
<feature type="binding site" evidence="3">
    <location>
        <position position="299"/>
    </location>
    <ligand>
        <name>Zn(2+)</name>
        <dbReference type="ChEBI" id="CHEBI:29105"/>
    </ligand>
</feature>
<accession>A0A9W7EKF6</accession>
<comment type="cofactor">
    <cofactor evidence="3">
        <name>Zn(2+)</name>
        <dbReference type="ChEBI" id="CHEBI:29105"/>
    </cofactor>
</comment>
<dbReference type="Gene3D" id="3.20.20.330">
    <property type="entry name" value="Homocysteine-binding-like domain"/>
    <property type="match status" value="1"/>
</dbReference>
<protein>
    <recommendedName>
        <fullName evidence="4">Hcy-binding domain-containing protein</fullName>
    </recommendedName>
</protein>
<evidence type="ECO:0000313" key="5">
    <source>
        <dbReference type="EMBL" id="GMH82338.1"/>
    </source>
</evidence>
<dbReference type="EMBL" id="BLQM01000312">
    <property type="protein sequence ID" value="GMH82338.1"/>
    <property type="molecule type" value="Genomic_DNA"/>
</dbReference>
<dbReference type="Pfam" id="PF02574">
    <property type="entry name" value="S-methyl_trans"/>
    <property type="match status" value="1"/>
</dbReference>
<reference evidence="6" key="1">
    <citation type="journal article" date="2023" name="Commun. Biol.">
        <title>Genome analysis of Parmales, the sister group of diatoms, reveals the evolutionary specialization of diatoms from phago-mixotrophs to photoautotrophs.</title>
        <authorList>
            <person name="Ban H."/>
            <person name="Sato S."/>
            <person name="Yoshikawa S."/>
            <person name="Yamada K."/>
            <person name="Nakamura Y."/>
            <person name="Ichinomiya M."/>
            <person name="Sato N."/>
            <person name="Blanc-Mathieu R."/>
            <person name="Endo H."/>
            <person name="Kuwata A."/>
            <person name="Ogata H."/>
        </authorList>
    </citation>
    <scope>NUCLEOTIDE SEQUENCE [LARGE SCALE GENOMIC DNA]</scope>
</reference>
<sequence length="323" mass="34742">MDGGTGTLLKHSGAHLSHTEYTTLWSAAPLTDPSRHHHVVSAHTKFIQAGANMITSNTYACTLDMLSKAYPNMSLKELTQKRNELAKTAMLLAKEAVDTSKADVKILASIPPLSVSYRPDLVKENDGLIEEYSGLIETISPYADVLLCETMSSLVEAKVAVNAAKEFGGGVDVWCSYTVDESGDVRDGTEIVEAVKALNIDAALINCGTPEACLIALKKLNVAGVTEEMDVGVLPNGYVPIDASTFTLRPGDSTASEDEGSVKPKEIIGRRKEISDNALAFVDVFKEYAENGAKMVGGCCDVMPEHIRAFRIAREGFEKKKVA</sequence>
<dbReference type="PANTHER" id="PTHR11103:SF18">
    <property type="entry name" value="SLR1189 PROTEIN"/>
    <property type="match status" value="1"/>
</dbReference>
<proteinExistence type="predicted"/>
<dbReference type="InterPro" id="IPR036589">
    <property type="entry name" value="HCY_dom_sf"/>
</dbReference>
<dbReference type="SUPFAM" id="SSF82282">
    <property type="entry name" value="Homocysteine S-methyltransferase"/>
    <property type="match status" value="1"/>
</dbReference>
<dbReference type="PROSITE" id="PS50970">
    <property type="entry name" value="HCY"/>
    <property type="match status" value="1"/>
</dbReference>
<keyword evidence="3" id="KW-0479">Metal-binding</keyword>
<dbReference type="GO" id="GO:0008168">
    <property type="term" value="F:methyltransferase activity"/>
    <property type="evidence" value="ECO:0007669"/>
    <property type="project" value="UniProtKB-UniRule"/>
</dbReference>
<gene>
    <name evidence="5" type="ORF">TL16_g09224</name>
</gene>
<evidence type="ECO:0000256" key="1">
    <source>
        <dbReference type="ARBA" id="ARBA00022603"/>
    </source>
</evidence>
<dbReference type="Proteomes" id="UP001162640">
    <property type="component" value="Unassembled WGS sequence"/>
</dbReference>
<keyword evidence="2 3" id="KW-0808">Transferase</keyword>
<feature type="domain" description="Hcy-binding" evidence="4">
    <location>
        <begin position="1"/>
        <end position="314"/>
    </location>
</feature>
<dbReference type="InterPro" id="IPR003726">
    <property type="entry name" value="HCY_dom"/>
</dbReference>
<keyword evidence="3" id="KW-0862">Zinc</keyword>
<evidence type="ECO:0000259" key="4">
    <source>
        <dbReference type="PROSITE" id="PS50970"/>
    </source>
</evidence>
<name>A0A9W7EKF6_9STRA</name>
<feature type="binding site" evidence="3">
    <location>
        <position position="207"/>
    </location>
    <ligand>
        <name>Zn(2+)</name>
        <dbReference type="ChEBI" id="CHEBI:29105"/>
    </ligand>
</feature>
<dbReference type="AlphaFoldDB" id="A0A9W7EKF6"/>
<evidence type="ECO:0000256" key="2">
    <source>
        <dbReference type="ARBA" id="ARBA00022679"/>
    </source>
</evidence>
<feature type="binding site" evidence="3">
    <location>
        <position position="300"/>
    </location>
    <ligand>
        <name>Zn(2+)</name>
        <dbReference type="ChEBI" id="CHEBI:29105"/>
    </ligand>
</feature>
<evidence type="ECO:0000313" key="6">
    <source>
        <dbReference type="Proteomes" id="UP001162640"/>
    </source>
</evidence>
<dbReference type="PANTHER" id="PTHR11103">
    <property type="entry name" value="SLR1189 PROTEIN"/>
    <property type="match status" value="1"/>
</dbReference>
<organism evidence="5 6">
    <name type="scientific">Triparma laevis f. inornata</name>
    <dbReference type="NCBI Taxonomy" id="1714386"/>
    <lineage>
        <taxon>Eukaryota</taxon>
        <taxon>Sar</taxon>
        <taxon>Stramenopiles</taxon>
        <taxon>Ochrophyta</taxon>
        <taxon>Bolidophyceae</taxon>
        <taxon>Parmales</taxon>
        <taxon>Triparmaceae</taxon>
        <taxon>Triparma</taxon>
    </lineage>
</organism>
<dbReference type="GO" id="GO:0046872">
    <property type="term" value="F:metal ion binding"/>
    <property type="evidence" value="ECO:0007669"/>
    <property type="project" value="UniProtKB-KW"/>
</dbReference>
<evidence type="ECO:0000256" key="3">
    <source>
        <dbReference type="PROSITE-ProRule" id="PRU00333"/>
    </source>
</evidence>
<comment type="caution">
    <text evidence="5">The sequence shown here is derived from an EMBL/GenBank/DDBJ whole genome shotgun (WGS) entry which is preliminary data.</text>
</comment>